<evidence type="ECO:0000313" key="2">
    <source>
        <dbReference type="Proteomes" id="UP001283361"/>
    </source>
</evidence>
<sequence>MCLISKLYFISSFAESFLRHKLDISLTCRIRQTWRDYADVLSLQWSDGKPGCRAVAPSQDLPLTSQFCHDYHSSLTMKLDQDRLCRQHS</sequence>
<name>A0AAE1BDL5_9GAST</name>
<proteinExistence type="predicted"/>
<dbReference type="AlphaFoldDB" id="A0AAE1BDL5"/>
<reference evidence="1" key="1">
    <citation type="journal article" date="2023" name="G3 (Bethesda)">
        <title>A reference genome for the long-term kleptoplast-retaining sea slug Elysia crispata morphotype clarki.</title>
        <authorList>
            <person name="Eastman K.E."/>
            <person name="Pendleton A.L."/>
            <person name="Shaikh M.A."/>
            <person name="Suttiyut T."/>
            <person name="Ogas R."/>
            <person name="Tomko P."/>
            <person name="Gavelis G."/>
            <person name="Widhalm J.R."/>
            <person name="Wisecaver J.H."/>
        </authorList>
    </citation>
    <scope>NUCLEOTIDE SEQUENCE</scope>
    <source>
        <strain evidence="1">ECLA1</strain>
    </source>
</reference>
<comment type="caution">
    <text evidence="1">The sequence shown here is derived from an EMBL/GenBank/DDBJ whole genome shotgun (WGS) entry which is preliminary data.</text>
</comment>
<accession>A0AAE1BDL5</accession>
<protein>
    <submittedName>
        <fullName evidence="1">Uncharacterized protein</fullName>
    </submittedName>
</protein>
<keyword evidence="2" id="KW-1185">Reference proteome</keyword>
<evidence type="ECO:0000313" key="1">
    <source>
        <dbReference type="EMBL" id="KAK3804183.1"/>
    </source>
</evidence>
<dbReference type="Proteomes" id="UP001283361">
    <property type="component" value="Unassembled WGS sequence"/>
</dbReference>
<dbReference type="EMBL" id="JAWDGP010000031">
    <property type="protein sequence ID" value="KAK3804183.1"/>
    <property type="molecule type" value="Genomic_DNA"/>
</dbReference>
<organism evidence="1 2">
    <name type="scientific">Elysia crispata</name>
    <name type="common">lettuce slug</name>
    <dbReference type="NCBI Taxonomy" id="231223"/>
    <lineage>
        <taxon>Eukaryota</taxon>
        <taxon>Metazoa</taxon>
        <taxon>Spiralia</taxon>
        <taxon>Lophotrochozoa</taxon>
        <taxon>Mollusca</taxon>
        <taxon>Gastropoda</taxon>
        <taxon>Heterobranchia</taxon>
        <taxon>Euthyneura</taxon>
        <taxon>Panpulmonata</taxon>
        <taxon>Sacoglossa</taxon>
        <taxon>Placobranchoidea</taxon>
        <taxon>Plakobranchidae</taxon>
        <taxon>Elysia</taxon>
    </lineage>
</organism>
<gene>
    <name evidence="1" type="ORF">RRG08_012063</name>
</gene>